<sequence length="46" mass="5512">MTYSSLSQICKYANRVSYELLTQHSARLSRSLPEREDSLEEVYWDR</sequence>
<protein>
    <submittedName>
        <fullName evidence="1">Inosine-guanosine kinase</fullName>
        <ecNumber evidence="1">2.7.1.73</ecNumber>
    </submittedName>
</protein>
<reference evidence="1 2" key="1">
    <citation type="submission" date="2015-01" db="EMBL/GenBank/DDBJ databases">
        <title>Vibrio sp. C1 JCM 19231 whole genome shotgun sequence.</title>
        <authorList>
            <person name="Sawabe T."/>
            <person name="Meirelles P."/>
            <person name="Feng G."/>
            <person name="Sayaka M."/>
            <person name="Hattori M."/>
            <person name="Ohkuma M."/>
        </authorList>
    </citation>
    <scope>NUCLEOTIDE SEQUENCE [LARGE SCALE GENOMIC DNA]</scope>
    <source>
        <strain evidence="2">JCM 19231</strain>
    </source>
</reference>
<dbReference type="EMBL" id="BBRZ01000206">
    <property type="protein sequence ID" value="GAM59733.1"/>
    <property type="molecule type" value="Genomic_DNA"/>
</dbReference>
<organism evidence="1 2">
    <name type="scientific">Vibrio ishigakensis</name>
    <dbReference type="NCBI Taxonomy" id="1481914"/>
    <lineage>
        <taxon>Bacteria</taxon>
        <taxon>Pseudomonadati</taxon>
        <taxon>Pseudomonadota</taxon>
        <taxon>Gammaproteobacteria</taxon>
        <taxon>Vibrionales</taxon>
        <taxon>Vibrionaceae</taxon>
        <taxon>Vibrio</taxon>
    </lineage>
</organism>
<reference evidence="1 2" key="2">
    <citation type="submission" date="2015-01" db="EMBL/GenBank/DDBJ databases">
        <authorList>
            <consortium name="NBRP consortium"/>
            <person name="Sawabe T."/>
            <person name="Meirelles P."/>
            <person name="Feng G."/>
            <person name="Sayaka M."/>
            <person name="Hattori M."/>
            <person name="Ohkuma M."/>
        </authorList>
    </citation>
    <scope>NUCLEOTIDE SEQUENCE [LARGE SCALE GENOMIC DNA]</scope>
    <source>
        <strain evidence="2">JCM 19231</strain>
    </source>
</reference>
<comment type="caution">
    <text evidence="1">The sequence shown here is derived from an EMBL/GenBank/DDBJ whole genome shotgun (WGS) entry which is preliminary data.</text>
</comment>
<keyword evidence="1" id="KW-0808">Transferase</keyword>
<dbReference type="Proteomes" id="UP000031671">
    <property type="component" value="Unassembled WGS sequence"/>
</dbReference>
<keyword evidence="2" id="KW-1185">Reference proteome</keyword>
<evidence type="ECO:0000313" key="2">
    <source>
        <dbReference type="Proteomes" id="UP000031671"/>
    </source>
</evidence>
<gene>
    <name evidence="1" type="ORF">JCM19231_1183</name>
</gene>
<dbReference type="EC" id="2.7.1.73" evidence="1"/>
<dbReference type="GO" id="GO:0016301">
    <property type="term" value="F:kinase activity"/>
    <property type="evidence" value="ECO:0007669"/>
    <property type="project" value="UniProtKB-KW"/>
</dbReference>
<keyword evidence="1" id="KW-0418">Kinase</keyword>
<dbReference type="AlphaFoldDB" id="A0A0B8P941"/>
<accession>A0A0B8P941</accession>
<evidence type="ECO:0000313" key="1">
    <source>
        <dbReference type="EMBL" id="GAM59733.1"/>
    </source>
</evidence>
<proteinExistence type="predicted"/>
<name>A0A0B8P941_9VIBR</name>